<reference evidence="2 3" key="1">
    <citation type="journal article" date="2010" name="Nature">
        <title>The Ectocarpus genome and the independent evolution of multicellularity in brown algae.</title>
        <authorList>
            <person name="Cock J.M."/>
            <person name="Sterck L."/>
            <person name="Rouze P."/>
            <person name="Scornet D."/>
            <person name="Allen A.E."/>
            <person name="Amoutzias G."/>
            <person name="Anthouard V."/>
            <person name="Artiguenave F."/>
            <person name="Aury J.M."/>
            <person name="Badger J.H."/>
            <person name="Beszteri B."/>
            <person name="Billiau K."/>
            <person name="Bonnet E."/>
            <person name="Bothwell J.H."/>
            <person name="Bowler C."/>
            <person name="Boyen C."/>
            <person name="Brownlee C."/>
            <person name="Carrano C.J."/>
            <person name="Charrier B."/>
            <person name="Cho G.Y."/>
            <person name="Coelho S.M."/>
            <person name="Collen J."/>
            <person name="Corre E."/>
            <person name="Da Silva C."/>
            <person name="Delage L."/>
            <person name="Delaroque N."/>
            <person name="Dittami S.M."/>
            <person name="Doulbeau S."/>
            <person name="Elias M."/>
            <person name="Farnham G."/>
            <person name="Gachon C.M."/>
            <person name="Gschloessl B."/>
            <person name="Heesch S."/>
            <person name="Jabbari K."/>
            <person name="Jubin C."/>
            <person name="Kawai H."/>
            <person name="Kimura K."/>
            <person name="Kloareg B."/>
            <person name="Kupper F.C."/>
            <person name="Lang D."/>
            <person name="Le Bail A."/>
            <person name="Leblanc C."/>
            <person name="Lerouge P."/>
            <person name="Lohr M."/>
            <person name="Lopez P.J."/>
            <person name="Martens C."/>
            <person name="Maumus F."/>
            <person name="Michel G."/>
            <person name="Miranda-Saavedra D."/>
            <person name="Morales J."/>
            <person name="Moreau H."/>
            <person name="Motomura T."/>
            <person name="Nagasato C."/>
            <person name="Napoli C.A."/>
            <person name="Nelson D.R."/>
            <person name="Nyvall-Collen P."/>
            <person name="Peters A.F."/>
            <person name="Pommier C."/>
            <person name="Potin P."/>
            <person name="Poulain J."/>
            <person name="Quesneville H."/>
            <person name="Read B."/>
            <person name="Rensing S.A."/>
            <person name="Ritter A."/>
            <person name="Rousvoal S."/>
            <person name="Samanta M."/>
            <person name="Samson G."/>
            <person name="Schroeder D.C."/>
            <person name="Segurens B."/>
            <person name="Strittmatter M."/>
            <person name="Tonon T."/>
            <person name="Tregear J.W."/>
            <person name="Valentin K."/>
            <person name="von Dassow P."/>
            <person name="Yamagishi T."/>
            <person name="Van de Peer Y."/>
            <person name="Wincker P."/>
        </authorList>
    </citation>
    <scope>NUCLEOTIDE SEQUENCE [LARGE SCALE GENOMIC DNA]</scope>
    <source>
        <strain evidence="3">Ec32 / CCAP1310/4</strain>
    </source>
</reference>
<feature type="compositionally biased region" description="Basic and acidic residues" evidence="1">
    <location>
        <begin position="113"/>
        <end position="122"/>
    </location>
</feature>
<proteinExistence type="predicted"/>
<evidence type="ECO:0000313" key="3">
    <source>
        <dbReference type="Proteomes" id="UP000002630"/>
    </source>
</evidence>
<feature type="region of interest" description="Disordered" evidence="1">
    <location>
        <begin position="1"/>
        <end position="183"/>
    </location>
</feature>
<dbReference type="Proteomes" id="UP000002630">
    <property type="component" value="Linkage Group LG27"/>
</dbReference>
<feature type="compositionally biased region" description="Low complexity" evidence="1">
    <location>
        <begin position="82"/>
        <end position="91"/>
    </location>
</feature>
<gene>
    <name evidence="2" type="ORF">Esi_0059_0132</name>
</gene>
<protein>
    <submittedName>
        <fullName evidence="2">Uncharacterized protein</fullName>
    </submittedName>
</protein>
<organism evidence="2 3">
    <name type="scientific">Ectocarpus siliculosus</name>
    <name type="common">Brown alga</name>
    <name type="synonym">Conferva siliculosa</name>
    <dbReference type="NCBI Taxonomy" id="2880"/>
    <lineage>
        <taxon>Eukaryota</taxon>
        <taxon>Sar</taxon>
        <taxon>Stramenopiles</taxon>
        <taxon>Ochrophyta</taxon>
        <taxon>PX clade</taxon>
        <taxon>Phaeophyceae</taxon>
        <taxon>Ectocarpales</taxon>
        <taxon>Ectocarpaceae</taxon>
        <taxon>Ectocarpus</taxon>
    </lineage>
</organism>
<evidence type="ECO:0000313" key="2">
    <source>
        <dbReference type="EMBL" id="CBN77490.2"/>
    </source>
</evidence>
<dbReference type="EMBL" id="FN649752">
    <property type="protein sequence ID" value="CBN77490.2"/>
    <property type="molecule type" value="Genomic_DNA"/>
</dbReference>
<dbReference type="AlphaFoldDB" id="D8LQB0"/>
<keyword evidence="3" id="KW-1185">Reference proteome</keyword>
<dbReference type="InParanoid" id="D8LQB0"/>
<name>D8LQB0_ECTSI</name>
<dbReference type="EMBL" id="FN648807">
    <property type="protein sequence ID" value="CBN77490.2"/>
    <property type="molecule type" value="Genomic_DNA"/>
</dbReference>
<feature type="non-terminal residue" evidence="2">
    <location>
        <position position="183"/>
    </location>
</feature>
<feature type="compositionally biased region" description="Low complexity" evidence="1">
    <location>
        <begin position="12"/>
        <end position="25"/>
    </location>
</feature>
<sequence length="183" mass="19082">MLAVAESMLNPDGSSTTSSAAGDATAPKRPLRESLSSANNERSSRSSAGDSVDKSQPLQQQVPPVTPATSKLSGQEQDAVVAKIRSAAKRSASPEKKLPYQDDDTPNTKGARLKKEMEDRLARQKAAKKQQQQPAPAAASTEAESLPTPVTPPSLRPPVPSSPAPMPPASPPRAAQSPPPHQG</sequence>
<feature type="compositionally biased region" description="Low complexity" evidence="1">
    <location>
        <begin position="33"/>
        <end position="48"/>
    </location>
</feature>
<feature type="compositionally biased region" description="Pro residues" evidence="1">
    <location>
        <begin position="149"/>
        <end position="183"/>
    </location>
</feature>
<feature type="compositionally biased region" description="Low complexity" evidence="1">
    <location>
        <begin position="129"/>
        <end position="139"/>
    </location>
</feature>
<accession>D8LQB0</accession>
<evidence type="ECO:0000256" key="1">
    <source>
        <dbReference type="SAM" id="MobiDB-lite"/>
    </source>
</evidence>